<keyword evidence="3" id="KW-1185">Reference proteome</keyword>
<evidence type="ECO:0000313" key="3">
    <source>
        <dbReference type="Proteomes" id="UP000289340"/>
    </source>
</evidence>
<comment type="caution">
    <text evidence="2">The sequence shown here is derived from an EMBL/GenBank/DDBJ whole genome shotgun (WGS) entry which is preliminary data.</text>
</comment>
<evidence type="ECO:0000259" key="1">
    <source>
        <dbReference type="PROSITE" id="PS50006"/>
    </source>
</evidence>
<dbReference type="Pfam" id="PF02992">
    <property type="entry name" value="Transposase_21"/>
    <property type="match status" value="1"/>
</dbReference>
<dbReference type="InterPro" id="IPR025452">
    <property type="entry name" value="DUF4218"/>
</dbReference>
<dbReference type="PANTHER" id="PTHR10775:SF180">
    <property type="entry name" value="TRANSPOSON, EN_SPM-LIKE, TRANSPOSASE-ASSOCIATED DOMAIN PROTEIN-RELATED"/>
    <property type="match status" value="1"/>
</dbReference>
<feature type="domain" description="FHA" evidence="1">
    <location>
        <begin position="970"/>
        <end position="1026"/>
    </location>
</feature>
<gene>
    <name evidence="2" type="ORF">D0Y65_048812</name>
</gene>
<dbReference type="Pfam" id="PF13960">
    <property type="entry name" value="DUF4218"/>
    <property type="match status" value="1"/>
</dbReference>
<dbReference type="Pfam" id="PF13952">
    <property type="entry name" value="DUF4216"/>
    <property type="match status" value="1"/>
</dbReference>
<dbReference type="PROSITE" id="PS50006">
    <property type="entry name" value="FHA_DOMAIN"/>
    <property type="match status" value="1"/>
</dbReference>
<protein>
    <recommendedName>
        <fullName evidence="1">FHA domain-containing protein</fullName>
    </recommendedName>
</protein>
<reference evidence="2 3" key="1">
    <citation type="submission" date="2018-09" db="EMBL/GenBank/DDBJ databases">
        <title>A high-quality reference genome of wild soybean provides a powerful tool to mine soybean genomes.</title>
        <authorList>
            <person name="Xie M."/>
            <person name="Chung C.Y.L."/>
            <person name="Li M.-W."/>
            <person name="Wong F.-L."/>
            <person name="Chan T.-F."/>
            <person name="Lam H.-M."/>
        </authorList>
    </citation>
    <scope>NUCLEOTIDE SEQUENCE [LARGE SCALE GENOMIC DNA]</scope>
    <source>
        <strain evidence="3">cv. W05</strain>
        <tissue evidence="2">Hypocotyl of etiolated seedlings</tissue>
    </source>
</reference>
<dbReference type="InterPro" id="IPR000253">
    <property type="entry name" value="FHA_dom"/>
</dbReference>
<name>A0A445FUF2_GLYSO</name>
<proteinExistence type="predicted"/>
<dbReference type="EMBL" id="QZWG01000018">
    <property type="protein sequence ID" value="RZB52496.1"/>
    <property type="molecule type" value="Genomic_DNA"/>
</dbReference>
<dbReference type="InterPro" id="IPR004242">
    <property type="entry name" value="Transposase_21"/>
</dbReference>
<dbReference type="PANTHER" id="PTHR10775">
    <property type="entry name" value="OS08G0208400 PROTEIN"/>
    <property type="match status" value="1"/>
</dbReference>
<sequence length="1220" mass="139537">MVARGKHVSGPTSIQRRFIATQSIFSDKDHRLRQPPSRVRCVSFRLKPPPTKALGCCWLSSSWSTLYCLRKISGVYVGLVDEADLRAMSERPSGTACCHPSSVMWKSINEFSCISKFSGSSDFFICCPILTIGNVFFDAATEEYWFLTDKAYKLWLRIDPRPKPATTPSCTAILYQSDCSFVNFLYSVSESCDCKEGIASSYLLITCSCSASHHRALYYTTLTMDRTWITAPRISEAYQHGVEEFLSFAQIHSATTDANFFCPCVKCVNGRRHSLDDIRSHLICDGFSPTYTKWIWHGELVGHTTTCPPHPVELQTGDLMEDMIRDLGQEGFRECHADIYEVLQTDAQTPLYVGCKSFSRLSVVLALVNLKARFGWSDKSFTELVLLLKNMFPEDNTLPKSHYEAKKILCPVGLEYQRIHACPNDCLLYRNEFVDMRFCPTCGLSRYKDNDGEGTEGSATATSRPAKVCWYLPIIPRLKRLFASVQDSKYLRWHVDERRMDGMIRHPADCTQWKTFDSLYPTFAQEPRNLRLALASDGMNPFAGPKQPGNDIDVYLAPLIEDLTKLWVDGVEVYDANAKLSFNLRAMLLCTINDFPAYGNLSGYSVKGHHACPICEKNTCYIQLTHGKKTVYTRHKRFLSRNHPYRRLKKAFNGDNEVEIAPEPLSGHDVYQRVRDIETTFGKTQKKDMSSKNIWKKKSIFFDLPYWCNLDVRHCLDVMHIEKNVCDSLIGTLLNIKGKTKDGVKSRQDLVELGIREQLHPILRGARTYLPPACYTMSTAEKKSFCHCLVNVKVPQGYSSNMKRLVSIKELKLIGLKSHDCHVLMQQLLPVAIRGILPEKVRNAITRLCFFFNAICSKVIDPSQLDILENEAAIIVCQLEMYFPLSFFDIMIHLIVHLVREVRLCGPVYLRWMYPVERFMKVLKGYTKNQYRPEASIVERYVAEEAIEFSSNYISNAQPVGVPQNRHQPITQGRGTRGFDVVTMNLQRLSQAHLYVLNNTAEVMPYIHSHKNHLSAKNPRMNKMRLLQEHNRTFVNWFRQCIFADATTSETLRLLALGPNLNVPTWQAAHFSSVSDNNPIDASMAYYGVIEDIWEMDYGQFRVPVFSCRWVHANTGVRKDKMGFTLVDLKKGGYNDDPFIMAVQARQVFYVEDLSDPTWSVVIQGRKFDMTDYTHYAAFDVTDMPPINDQIPVMEAIDEDDVEHATRHDHHEGLWENNDT</sequence>
<evidence type="ECO:0000313" key="2">
    <source>
        <dbReference type="EMBL" id="RZB52496.1"/>
    </source>
</evidence>
<dbReference type="InterPro" id="IPR029480">
    <property type="entry name" value="Transpos_assoc"/>
</dbReference>
<dbReference type="AlphaFoldDB" id="A0A445FUF2"/>
<dbReference type="Pfam" id="PF13963">
    <property type="entry name" value="Transpos_assoc"/>
    <property type="match status" value="1"/>
</dbReference>
<dbReference type="InterPro" id="IPR025312">
    <property type="entry name" value="DUF4216"/>
</dbReference>
<dbReference type="Proteomes" id="UP000289340">
    <property type="component" value="Chromosome 18"/>
</dbReference>
<accession>A0A445FUF2</accession>
<organism evidence="2 3">
    <name type="scientific">Glycine soja</name>
    <name type="common">Wild soybean</name>
    <dbReference type="NCBI Taxonomy" id="3848"/>
    <lineage>
        <taxon>Eukaryota</taxon>
        <taxon>Viridiplantae</taxon>
        <taxon>Streptophyta</taxon>
        <taxon>Embryophyta</taxon>
        <taxon>Tracheophyta</taxon>
        <taxon>Spermatophyta</taxon>
        <taxon>Magnoliopsida</taxon>
        <taxon>eudicotyledons</taxon>
        <taxon>Gunneridae</taxon>
        <taxon>Pentapetalae</taxon>
        <taxon>rosids</taxon>
        <taxon>fabids</taxon>
        <taxon>Fabales</taxon>
        <taxon>Fabaceae</taxon>
        <taxon>Papilionoideae</taxon>
        <taxon>50 kb inversion clade</taxon>
        <taxon>NPAAA clade</taxon>
        <taxon>indigoferoid/millettioid clade</taxon>
        <taxon>Phaseoleae</taxon>
        <taxon>Glycine</taxon>
        <taxon>Glycine subgen. Soja</taxon>
    </lineage>
</organism>